<evidence type="ECO:0000313" key="7">
    <source>
        <dbReference type="Proteomes" id="UP000000263"/>
    </source>
</evidence>
<dbReference type="eggNOG" id="COG0252">
    <property type="taxonomic scope" value="Bacteria"/>
</dbReference>
<comment type="similarity">
    <text evidence="1">Belongs to the asparaginase 1 family.</text>
</comment>
<dbReference type="Gene3D" id="3.40.50.40">
    <property type="match status" value="1"/>
</dbReference>
<dbReference type="GO" id="GO:0006528">
    <property type="term" value="P:asparagine metabolic process"/>
    <property type="evidence" value="ECO:0007669"/>
    <property type="project" value="InterPro"/>
</dbReference>
<accession>A7NF28</accession>
<sequence length="320" mass="34594">MKKVIVVTTGGGIAFKRNPATGALVPVDGEDIIAQLTHSGITIEFNEFSSLPGSHFTPVQGLELARHIDALLRDETVTGVVVTHGTDTLEETAYLLDLTINHQKPVVVTGSARSATMPGYDGLHNLASAIRVAAATETRETGVLVVFAGQIFAAADAQKTYAHSVEAFAAPGSGPLGWIVADRIWMRHRPAQRMYIPCAHLEERVDLITPGQGSDDRLLRHAIADRVAGIVIEAFGSGRMPPWWLPAIQEATAQRIMVAIAPCTGSGALHDEYGYVGAYHDLERLGVLFAHYLNGRKARIKLMLALGAVRRPEDVRVWFP</sequence>
<evidence type="ECO:0000256" key="2">
    <source>
        <dbReference type="ARBA" id="ARBA00022801"/>
    </source>
</evidence>
<reference evidence="6 7" key="1">
    <citation type="submission" date="2007-08" db="EMBL/GenBank/DDBJ databases">
        <title>Complete sequence of Roseiflexus castenholzii DSM 13941.</title>
        <authorList>
            <consortium name="US DOE Joint Genome Institute"/>
            <person name="Copeland A."/>
            <person name="Lucas S."/>
            <person name="Lapidus A."/>
            <person name="Barry K."/>
            <person name="Glavina del Rio T."/>
            <person name="Dalin E."/>
            <person name="Tice H."/>
            <person name="Pitluck S."/>
            <person name="Thompson L.S."/>
            <person name="Brettin T."/>
            <person name="Bruce D."/>
            <person name="Detter J.C."/>
            <person name="Han C."/>
            <person name="Tapia R."/>
            <person name="Schmutz J."/>
            <person name="Larimer F."/>
            <person name="Land M."/>
            <person name="Hauser L."/>
            <person name="Kyrpides N."/>
            <person name="Mikhailova N."/>
            <person name="Bryant D.A."/>
            <person name="Hanada S."/>
            <person name="Tsukatani Y."/>
            <person name="Richardson P."/>
        </authorList>
    </citation>
    <scope>NUCLEOTIDE SEQUENCE [LARGE SCALE GENOMIC DNA]</scope>
    <source>
        <strain evidence="7">DSM 13941 / HLO8</strain>
    </source>
</reference>
<dbReference type="AlphaFoldDB" id="A7NF28"/>
<feature type="active site" evidence="3">
    <location>
        <position position="86"/>
    </location>
</feature>
<dbReference type="InterPro" id="IPR006034">
    <property type="entry name" value="Asparaginase/glutaminase-like"/>
</dbReference>
<dbReference type="Pfam" id="PF17763">
    <property type="entry name" value="Asparaginase_C"/>
    <property type="match status" value="1"/>
</dbReference>
<dbReference type="PIRSF" id="PIRSF500176">
    <property type="entry name" value="L_ASNase"/>
    <property type="match status" value="1"/>
</dbReference>
<dbReference type="InterPro" id="IPR027474">
    <property type="entry name" value="L-asparaginase_N"/>
</dbReference>
<evidence type="ECO:0000259" key="5">
    <source>
        <dbReference type="Pfam" id="PF17763"/>
    </source>
</evidence>
<dbReference type="OrthoDB" id="9788068at2"/>
<gene>
    <name evidence="6" type="ordered locus">Rcas_1297</name>
</gene>
<keyword evidence="7" id="KW-1185">Reference proteome</keyword>
<organism evidence="6 7">
    <name type="scientific">Roseiflexus castenholzii (strain DSM 13941 / HLO8)</name>
    <dbReference type="NCBI Taxonomy" id="383372"/>
    <lineage>
        <taxon>Bacteria</taxon>
        <taxon>Bacillati</taxon>
        <taxon>Chloroflexota</taxon>
        <taxon>Chloroflexia</taxon>
        <taxon>Chloroflexales</taxon>
        <taxon>Roseiflexineae</taxon>
        <taxon>Roseiflexaceae</taxon>
        <taxon>Roseiflexus</taxon>
    </lineage>
</organism>
<dbReference type="CDD" id="cd08964">
    <property type="entry name" value="L-asparaginase_II"/>
    <property type="match status" value="1"/>
</dbReference>
<feature type="domain" description="L-asparaginase N-terminal" evidence="4">
    <location>
        <begin position="3"/>
        <end position="190"/>
    </location>
</feature>
<dbReference type="InterPro" id="IPR027473">
    <property type="entry name" value="L-asparaginase_C"/>
</dbReference>
<feature type="domain" description="Asparaginase/glutaminase C-terminal" evidence="5">
    <location>
        <begin position="204"/>
        <end position="319"/>
    </location>
</feature>
<dbReference type="SMART" id="SM00870">
    <property type="entry name" value="Asparaginase"/>
    <property type="match status" value="1"/>
</dbReference>
<evidence type="ECO:0000313" key="6">
    <source>
        <dbReference type="EMBL" id="ABU57394.1"/>
    </source>
</evidence>
<evidence type="ECO:0000256" key="3">
    <source>
        <dbReference type="PROSITE-ProRule" id="PRU10100"/>
    </source>
</evidence>
<dbReference type="PRINTS" id="PR00139">
    <property type="entry name" value="ASNGLNASE"/>
</dbReference>
<dbReference type="Proteomes" id="UP000000263">
    <property type="component" value="Chromosome"/>
</dbReference>
<dbReference type="STRING" id="383372.Rcas_1297"/>
<dbReference type="Gene3D" id="3.40.50.1170">
    <property type="entry name" value="L-asparaginase, N-terminal domain"/>
    <property type="match status" value="1"/>
</dbReference>
<evidence type="ECO:0000259" key="4">
    <source>
        <dbReference type="Pfam" id="PF00710"/>
    </source>
</evidence>
<dbReference type="EMBL" id="CP000804">
    <property type="protein sequence ID" value="ABU57394.1"/>
    <property type="molecule type" value="Genomic_DNA"/>
</dbReference>
<dbReference type="PIRSF" id="PIRSF001220">
    <property type="entry name" value="L-ASNase_gatD"/>
    <property type="match status" value="1"/>
</dbReference>
<evidence type="ECO:0000256" key="1">
    <source>
        <dbReference type="ARBA" id="ARBA00010518"/>
    </source>
</evidence>
<proteinExistence type="inferred from homology"/>
<dbReference type="PANTHER" id="PTHR11707:SF28">
    <property type="entry name" value="60 KDA LYSOPHOSPHOLIPASE"/>
    <property type="match status" value="1"/>
</dbReference>
<dbReference type="InterPro" id="IPR036152">
    <property type="entry name" value="Asp/glu_Ase-like_sf"/>
</dbReference>
<dbReference type="Pfam" id="PF00710">
    <property type="entry name" value="Asparaginase"/>
    <property type="match status" value="1"/>
</dbReference>
<protein>
    <submittedName>
        <fullName evidence="6">Asparaginase/glutaminase</fullName>
    </submittedName>
</protein>
<dbReference type="PANTHER" id="PTHR11707">
    <property type="entry name" value="L-ASPARAGINASE"/>
    <property type="match status" value="1"/>
</dbReference>
<dbReference type="HOGENOM" id="CLU_019134_1_0_0"/>
<dbReference type="InterPro" id="IPR040919">
    <property type="entry name" value="Asparaginase_C"/>
</dbReference>
<dbReference type="InterPro" id="IPR037152">
    <property type="entry name" value="L-asparaginase_N_sf"/>
</dbReference>
<dbReference type="SUPFAM" id="SSF53774">
    <property type="entry name" value="Glutaminase/Asparaginase"/>
    <property type="match status" value="1"/>
</dbReference>
<dbReference type="RefSeq" id="WP_012119824.1">
    <property type="nucleotide sequence ID" value="NC_009767.1"/>
</dbReference>
<dbReference type="PROSITE" id="PS00917">
    <property type="entry name" value="ASN_GLN_ASE_2"/>
    <property type="match status" value="1"/>
</dbReference>
<keyword evidence="2" id="KW-0378">Hydrolase</keyword>
<dbReference type="FunFam" id="3.40.50.1170:FF:000001">
    <property type="entry name" value="L-asparaginase 2"/>
    <property type="match status" value="1"/>
</dbReference>
<dbReference type="InterPro" id="IPR004550">
    <property type="entry name" value="AsnASE_II"/>
</dbReference>
<dbReference type="GO" id="GO:0004067">
    <property type="term" value="F:asparaginase activity"/>
    <property type="evidence" value="ECO:0007669"/>
    <property type="project" value="UniProtKB-UniRule"/>
</dbReference>
<dbReference type="KEGG" id="rca:Rcas_1297"/>
<dbReference type="PROSITE" id="PS51732">
    <property type="entry name" value="ASN_GLN_ASE_3"/>
    <property type="match status" value="1"/>
</dbReference>
<name>A7NF28_ROSCS</name>
<dbReference type="InterPro" id="IPR027475">
    <property type="entry name" value="Asparaginase/glutaminase_AS2"/>
</dbReference>